<dbReference type="SUPFAM" id="SSF56281">
    <property type="entry name" value="Metallo-hydrolase/oxidoreductase"/>
    <property type="match status" value="1"/>
</dbReference>
<evidence type="ECO:0000313" key="3">
    <source>
        <dbReference type="EMBL" id="RSZ60529.1"/>
    </source>
</evidence>
<dbReference type="InterPro" id="IPR050114">
    <property type="entry name" value="UPF0173_UPF0282_UlaG_hydrolase"/>
</dbReference>
<protein>
    <submittedName>
        <fullName evidence="3">MBL fold metallo-hydrolase</fullName>
    </submittedName>
</protein>
<dbReference type="Pfam" id="PF12706">
    <property type="entry name" value="Lactamase_B_2"/>
    <property type="match status" value="1"/>
</dbReference>
<sequence>MARLYRRSAFGPLFALSGSAQDTPSRRETALSRSVKPFKENPVSTTENLTRYAAAAALTTSLAACAGPGVGNDAVQFQHIRNATIKLSYAGTTFLVDPMLAKKGAYPGFEGTYNSQLRNPLVELPLPLAEVMKADAIVVTHTHLDHWDDAAKQGLPKDMPIFTQNEDDAQSIRKDGFTNVRSLDANTVFKGTRLIRTGGQHGTDRMMRVKPLAALLGTASGIVFEREGYKRVYVAGDTIWNGDVEAAITRFQPDVIVLNTGYARVTGMDGSIIMGKEDLYKAYQLAPKATVVGIHMEAVNHAMQTRQDMRDYIAGMKMDAQRVLVPADGESYRF</sequence>
<dbReference type="InterPro" id="IPR001279">
    <property type="entry name" value="Metallo-B-lactamas"/>
</dbReference>
<dbReference type="Proteomes" id="UP000278085">
    <property type="component" value="Unassembled WGS sequence"/>
</dbReference>
<evidence type="ECO:0000256" key="1">
    <source>
        <dbReference type="ARBA" id="ARBA00022801"/>
    </source>
</evidence>
<proteinExistence type="predicted"/>
<dbReference type="EMBL" id="RXLQ01000002">
    <property type="protein sequence ID" value="RSZ60529.1"/>
    <property type="molecule type" value="Genomic_DNA"/>
</dbReference>
<keyword evidence="1 3" id="KW-0378">Hydrolase</keyword>
<evidence type="ECO:0000259" key="2">
    <source>
        <dbReference type="Pfam" id="PF12706"/>
    </source>
</evidence>
<gene>
    <name evidence="3" type="ORF">EJB06_05300</name>
</gene>
<keyword evidence="4" id="KW-1185">Reference proteome</keyword>
<accession>A0A430HSS0</accession>
<name>A0A430HSS0_9BURK</name>
<dbReference type="Gene3D" id="3.60.15.10">
    <property type="entry name" value="Ribonuclease Z/Hydroxyacylglutathione hydrolase-like"/>
    <property type="match status" value="1"/>
</dbReference>
<feature type="domain" description="Metallo-beta-lactamase" evidence="2">
    <location>
        <begin position="93"/>
        <end position="296"/>
    </location>
</feature>
<dbReference type="OrthoDB" id="9803916at2"/>
<dbReference type="GO" id="GO:0016787">
    <property type="term" value="F:hydrolase activity"/>
    <property type="evidence" value="ECO:0007669"/>
    <property type="project" value="UniProtKB-KW"/>
</dbReference>
<evidence type="ECO:0000313" key="4">
    <source>
        <dbReference type="Proteomes" id="UP000278085"/>
    </source>
</evidence>
<organism evidence="3 4">
    <name type="scientific">Massilia atriviolacea</name>
    <dbReference type="NCBI Taxonomy" id="2495579"/>
    <lineage>
        <taxon>Bacteria</taxon>
        <taxon>Pseudomonadati</taxon>
        <taxon>Pseudomonadota</taxon>
        <taxon>Betaproteobacteria</taxon>
        <taxon>Burkholderiales</taxon>
        <taxon>Oxalobacteraceae</taxon>
        <taxon>Telluria group</taxon>
        <taxon>Massilia</taxon>
    </lineage>
</organism>
<dbReference type="InterPro" id="IPR036866">
    <property type="entry name" value="RibonucZ/Hydroxyglut_hydro"/>
</dbReference>
<dbReference type="PANTHER" id="PTHR43546:SF9">
    <property type="entry name" value="L-ASCORBATE-6-PHOSPHATE LACTONASE ULAG-RELATED"/>
    <property type="match status" value="1"/>
</dbReference>
<dbReference type="AlphaFoldDB" id="A0A430HSS0"/>
<comment type="caution">
    <text evidence="3">The sequence shown here is derived from an EMBL/GenBank/DDBJ whole genome shotgun (WGS) entry which is preliminary data.</text>
</comment>
<reference evidence="3 4" key="1">
    <citation type="submission" date="2018-12" db="EMBL/GenBank/DDBJ databases">
        <authorList>
            <person name="Yang E."/>
        </authorList>
    </citation>
    <scope>NUCLEOTIDE SEQUENCE [LARGE SCALE GENOMIC DNA]</scope>
    <source>
        <strain evidence="3 4">SOD</strain>
    </source>
</reference>
<dbReference type="PANTHER" id="PTHR43546">
    <property type="entry name" value="UPF0173 METAL-DEPENDENT HYDROLASE MJ1163-RELATED"/>
    <property type="match status" value="1"/>
</dbReference>